<keyword evidence="10" id="KW-1185">Reference proteome</keyword>
<dbReference type="PANTHER" id="PTHR10994">
    <property type="entry name" value="RETICULON"/>
    <property type="match status" value="1"/>
</dbReference>
<dbReference type="InterPro" id="IPR045064">
    <property type="entry name" value="Reticulon-like"/>
</dbReference>
<organism evidence="9 10">
    <name type="scientific">Aquilegia coerulea</name>
    <name type="common">Rocky mountain columbine</name>
    <dbReference type="NCBI Taxonomy" id="218851"/>
    <lineage>
        <taxon>Eukaryota</taxon>
        <taxon>Viridiplantae</taxon>
        <taxon>Streptophyta</taxon>
        <taxon>Embryophyta</taxon>
        <taxon>Tracheophyta</taxon>
        <taxon>Spermatophyta</taxon>
        <taxon>Magnoliopsida</taxon>
        <taxon>Ranunculales</taxon>
        <taxon>Ranunculaceae</taxon>
        <taxon>Thalictroideae</taxon>
        <taxon>Aquilegia</taxon>
    </lineage>
</organism>
<reference evidence="9 10" key="1">
    <citation type="submission" date="2017-09" db="EMBL/GenBank/DDBJ databases">
        <title>WGS assembly of Aquilegia coerulea Goldsmith.</title>
        <authorList>
            <person name="Hodges S."/>
            <person name="Kramer E."/>
            <person name="Nordborg M."/>
            <person name="Tomkins J."/>
            <person name="Borevitz J."/>
            <person name="Derieg N."/>
            <person name="Yan J."/>
            <person name="Mihaltcheva S."/>
            <person name="Hayes R.D."/>
            <person name="Rokhsar D."/>
        </authorList>
    </citation>
    <scope>NUCLEOTIDE SEQUENCE [LARGE SCALE GENOMIC DNA]</scope>
    <source>
        <strain evidence="10">cv. Goldsmith</strain>
    </source>
</reference>
<dbReference type="FunCoup" id="A0A2G5E9A6">
    <property type="interactions" value="13"/>
</dbReference>
<dbReference type="AlphaFoldDB" id="A0A2G5E9A6"/>
<evidence type="ECO:0000313" key="10">
    <source>
        <dbReference type="Proteomes" id="UP000230069"/>
    </source>
</evidence>
<dbReference type="PROSITE" id="PS50845">
    <property type="entry name" value="RETICULON"/>
    <property type="match status" value="1"/>
</dbReference>
<evidence type="ECO:0000256" key="7">
    <source>
        <dbReference type="SAM" id="MobiDB-lite"/>
    </source>
</evidence>
<sequence>MSTSTDQSPDSQTMSTSTPAHQSSLDSPPISTSNNIGKDILLWKKKKVNASILAIATATWVLLDIYQYNFLNIASWITMAIVVVLFLGGNIMRLVGRQAPTVPDWEMSEQSALVAGNTLRELLEEGLRWMLNVGAQSEWFEFAKVVGALWLFAWISSKLDFLTLSYIGVVGSLTVPVIYVKYEDKIKGCRTRIRVQAKRWCDIVEEKLKRMKNKNSKLGVDNKEKKT</sequence>
<dbReference type="PANTHER" id="PTHR10994:SF145">
    <property type="entry name" value="RETICULON-LIKE PROTEIN B13"/>
    <property type="match status" value="1"/>
</dbReference>
<keyword evidence="2 6" id="KW-0812">Transmembrane</keyword>
<feature type="transmembrane region" description="Helical" evidence="6">
    <location>
        <begin position="48"/>
        <end position="67"/>
    </location>
</feature>
<dbReference type="Proteomes" id="UP000230069">
    <property type="component" value="Unassembled WGS sequence"/>
</dbReference>
<protein>
    <recommendedName>
        <fullName evidence="6">Reticulon-like protein</fullName>
    </recommendedName>
</protein>
<evidence type="ECO:0000256" key="6">
    <source>
        <dbReference type="RuleBase" id="RU363132"/>
    </source>
</evidence>
<keyword evidence="5 6" id="KW-0472">Membrane</keyword>
<gene>
    <name evidence="9" type="ORF">AQUCO_01000301v1</name>
</gene>
<dbReference type="EMBL" id="KZ305027">
    <property type="protein sequence ID" value="PIA52342.1"/>
    <property type="molecule type" value="Genomic_DNA"/>
</dbReference>
<dbReference type="STRING" id="218851.A0A2G5E9A6"/>
<accession>A0A2G5E9A6</accession>
<evidence type="ECO:0000256" key="1">
    <source>
        <dbReference type="ARBA" id="ARBA00004477"/>
    </source>
</evidence>
<dbReference type="GO" id="GO:0005789">
    <property type="term" value="C:endoplasmic reticulum membrane"/>
    <property type="evidence" value="ECO:0007669"/>
    <property type="project" value="UniProtKB-SubCell"/>
</dbReference>
<evidence type="ECO:0000256" key="2">
    <source>
        <dbReference type="ARBA" id="ARBA00022692"/>
    </source>
</evidence>
<evidence type="ECO:0000313" key="9">
    <source>
        <dbReference type="EMBL" id="PIA52342.1"/>
    </source>
</evidence>
<feature type="compositionally biased region" description="Polar residues" evidence="7">
    <location>
        <begin position="20"/>
        <end position="31"/>
    </location>
</feature>
<dbReference type="GO" id="GO:0009617">
    <property type="term" value="P:response to bacterium"/>
    <property type="evidence" value="ECO:0007669"/>
    <property type="project" value="InterPro"/>
</dbReference>
<evidence type="ECO:0000256" key="5">
    <source>
        <dbReference type="ARBA" id="ARBA00023136"/>
    </source>
</evidence>
<feature type="compositionally biased region" description="Low complexity" evidence="7">
    <location>
        <begin position="1"/>
        <end position="19"/>
    </location>
</feature>
<evidence type="ECO:0000256" key="3">
    <source>
        <dbReference type="ARBA" id="ARBA00022824"/>
    </source>
</evidence>
<keyword evidence="4 6" id="KW-1133">Transmembrane helix</keyword>
<dbReference type="InterPro" id="IPR003388">
    <property type="entry name" value="Reticulon"/>
</dbReference>
<feature type="transmembrane region" description="Helical" evidence="6">
    <location>
        <begin position="73"/>
        <end position="92"/>
    </location>
</feature>
<dbReference type="OrthoDB" id="567788at2759"/>
<comment type="subcellular location">
    <subcellularLocation>
        <location evidence="1 6">Endoplasmic reticulum membrane</location>
        <topology evidence="1 6">Multi-pass membrane protein</topology>
    </subcellularLocation>
</comment>
<proteinExistence type="predicted"/>
<feature type="region of interest" description="Disordered" evidence="7">
    <location>
        <begin position="1"/>
        <end position="31"/>
    </location>
</feature>
<name>A0A2G5E9A6_AQUCA</name>
<dbReference type="InParanoid" id="A0A2G5E9A6"/>
<keyword evidence="3 6" id="KW-0256">Endoplasmic reticulum</keyword>
<evidence type="ECO:0000259" key="8">
    <source>
        <dbReference type="PROSITE" id="PS50845"/>
    </source>
</evidence>
<feature type="domain" description="Reticulon" evidence="8">
    <location>
        <begin position="37"/>
        <end position="227"/>
    </location>
</feature>
<dbReference type="Pfam" id="PF02453">
    <property type="entry name" value="Reticulon"/>
    <property type="match status" value="1"/>
</dbReference>
<feature type="transmembrane region" description="Helical" evidence="6">
    <location>
        <begin position="163"/>
        <end position="182"/>
    </location>
</feature>
<evidence type="ECO:0000256" key="4">
    <source>
        <dbReference type="ARBA" id="ARBA00022989"/>
    </source>
</evidence>